<keyword evidence="11 13" id="KW-0902">Two-component regulatory system</keyword>
<dbReference type="CDD" id="cd16917">
    <property type="entry name" value="HATPase_UhpB-NarQ-NarX-like"/>
    <property type="match status" value="1"/>
</dbReference>
<evidence type="ECO:0000256" key="7">
    <source>
        <dbReference type="ARBA" id="ARBA00022741"/>
    </source>
</evidence>
<evidence type="ECO:0000256" key="6">
    <source>
        <dbReference type="ARBA" id="ARBA00022692"/>
    </source>
</evidence>
<dbReference type="Gene3D" id="3.30.565.10">
    <property type="entry name" value="Histidine kinase-like ATPase, C-terminal domain"/>
    <property type="match status" value="1"/>
</dbReference>
<dbReference type="InterPro" id="IPR017202">
    <property type="entry name" value="LiaS/VraS"/>
</dbReference>
<evidence type="ECO:0000313" key="17">
    <source>
        <dbReference type="EMBL" id="KYD16685.1"/>
    </source>
</evidence>
<name>A0A150LWQ4_9BACI</name>
<keyword evidence="9 13" id="KW-0067">ATP-binding</keyword>
<evidence type="ECO:0000256" key="2">
    <source>
        <dbReference type="ARBA" id="ARBA00004651"/>
    </source>
</evidence>
<dbReference type="InterPro" id="IPR050482">
    <property type="entry name" value="Sensor_HK_TwoCompSys"/>
</dbReference>
<keyword evidence="14" id="KW-0175">Coiled coil</keyword>
<dbReference type="PANTHER" id="PTHR24421:SF37">
    <property type="entry name" value="SENSOR HISTIDINE KINASE NARS"/>
    <property type="match status" value="1"/>
</dbReference>
<dbReference type="Gene3D" id="1.20.5.1930">
    <property type="match status" value="1"/>
</dbReference>
<dbReference type="Pfam" id="PF07730">
    <property type="entry name" value="HisKA_3"/>
    <property type="match status" value="1"/>
</dbReference>
<comment type="catalytic activity">
    <reaction evidence="1 13">
        <text>ATP + protein L-histidine = ADP + protein N-phospho-L-histidine.</text>
        <dbReference type="EC" id="2.7.13.3"/>
    </reaction>
</comment>
<evidence type="ECO:0000256" key="12">
    <source>
        <dbReference type="ARBA" id="ARBA00023136"/>
    </source>
</evidence>
<dbReference type="GO" id="GO:0000155">
    <property type="term" value="F:phosphorelay sensor kinase activity"/>
    <property type="evidence" value="ECO:0007669"/>
    <property type="project" value="UniProtKB-UniRule"/>
</dbReference>
<dbReference type="EMBL" id="LQYT01000061">
    <property type="protein sequence ID" value="KYD16685.1"/>
    <property type="molecule type" value="Genomic_DNA"/>
</dbReference>
<dbReference type="STRING" id="301148.B4135_2597"/>
<keyword evidence="3 13" id="KW-1003">Cell membrane</keyword>
<dbReference type="InterPro" id="IPR003594">
    <property type="entry name" value="HATPase_dom"/>
</dbReference>
<evidence type="ECO:0000256" key="4">
    <source>
        <dbReference type="ARBA" id="ARBA00022553"/>
    </source>
</evidence>
<keyword evidence="7 13" id="KW-0547">Nucleotide-binding</keyword>
<accession>A0A150LWQ4</accession>
<feature type="transmembrane region" description="Helical" evidence="15">
    <location>
        <begin position="50"/>
        <end position="71"/>
    </location>
</feature>
<feature type="coiled-coil region" evidence="14">
    <location>
        <begin position="109"/>
        <end position="144"/>
    </location>
</feature>
<feature type="domain" description="Histidine kinase" evidence="16">
    <location>
        <begin position="148"/>
        <end position="341"/>
    </location>
</feature>
<organism evidence="17 18">
    <name type="scientific">Caldibacillus debilis</name>
    <dbReference type="NCBI Taxonomy" id="301148"/>
    <lineage>
        <taxon>Bacteria</taxon>
        <taxon>Bacillati</taxon>
        <taxon>Bacillota</taxon>
        <taxon>Bacilli</taxon>
        <taxon>Bacillales</taxon>
        <taxon>Bacillaceae</taxon>
        <taxon>Caldibacillus</taxon>
    </lineage>
</organism>
<dbReference type="SMART" id="SM00387">
    <property type="entry name" value="HATPase_c"/>
    <property type="match status" value="1"/>
</dbReference>
<protein>
    <recommendedName>
        <fullName evidence="13">Sensor histidine kinase</fullName>
        <ecNumber evidence="13">2.7.13.3</ecNumber>
    </recommendedName>
</protein>
<evidence type="ECO:0000256" key="15">
    <source>
        <dbReference type="SAM" id="Phobius"/>
    </source>
</evidence>
<dbReference type="InterPro" id="IPR005467">
    <property type="entry name" value="His_kinase_dom"/>
</dbReference>
<dbReference type="PATRIC" id="fig|301148.3.peg.4171"/>
<dbReference type="SUPFAM" id="SSF55874">
    <property type="entry name" value="ATPase domain of HSP90 chaperone/DNA topoisomerase II/histidine kinase"/>
    <property type="match status" value="1"/>
</dbReference>
<evidence type="ECO:0000256" key="13">
    <source>
        <dbReference type="PIRNR" id="PIRNR037431"/>
    </source>
</evidence>
<comment type="subcellular location">
    <subcellularLocation>
        <location evidence="2 13">Cell membrane</location>
        <topology evidence="2 13">Multi-pass membrane protein</topology>
    </subcellularLocation>
</comment>
<dbReference type="Pfam" id="PF02518">
    <property type="entry name" value="HATPase_c"/>
    <property type="match status" value="1"/>
</dbReference>
<evidence type="ECO:0000259" key="16">
    <source>
        <dbReference type="PROSITE" id="PS50109"/>
    </source>
</evidence>
<dbReference type="RefSeq" id="WP_061569233.1">
    <property type="nucleotide sequence ID" value="NZ_LQYT01000061.1"/>
</dbReference>
<dbReference type="AlphaFoldDB" id="A0A150LWQ4"/>
<keyword evidence="5 13" id="KW-0808">Transferase</keyword>
<keyword evidence="10 15" id="KW-1133">Transmembrane helix</keyword>
<evidence type="ECO:0000256" key="9">
    <source>
        <dbReference type="ARBA" id="ARBA00022840"/>
    </source>
</evidence>
<sequence length="348" mass="39621">MNLFFRQLAAGFAVILPLVAAISTILFAAYPLDDWSLLWKREVFDIPFLMFLPLFSIGAAFLAAVGSTLYWRKQFKTIEDYLLAVEHGHVPSKKDKKFLQEVADILSGIEQVQKQLQEQTKISQKLAKEKAEELDKRMQELVFEERQRLARELHDSVSQQLFAASMLLSAIIEGGRDPEENRRQLKLVEKTIQQAQLEMRALLLHLRPAALKGKSLKKGIEELLVELSQKVPIQIRWKVEDLQINHKGVEDHLFRILQEAVSNTLRHSKASAMEVLLVERDGFIILRVTDDGEGFDVDKVKTASYGLQNMRERAREIGGTWKMVSSPGMGTKLEVRVPIVHLGGEKDD</sequence>
<evidence type="ECO:0000256" key="11">
    <source>
        <dbReference type="ARBA" id="ARBA00023012"/>
    </source>
</evidence>
<keyword evidence="8 13" id="KW-0418">Kinase</keyword>
<evidence type="ECO:0000256" key="14">
    <source>
        <dbReference type="SAM" id="Coils"/>
    </source>
</evidence>
<dbReference type="PIRSF" id="PIRSF037431">
    <property type="entry name" value="STHK_LiaS"/>
    <property type="match status" value="1"/>
</dbReference>
<dbReference type="InterPro" id="IPR036890">
    <property type="entry name" value="HATPase_C_sf"/>
</dbReference>
<feature type="transmembrane region" description="Helical" evidence="15">
    <location>
        <begin position="12"/>
        <end position="30"/>
    </location>
</feature>
<evidence type="ECO:0000313" key="18">
    <source>
        <dbReference type="Proteomes" id="UP000075683"/>
    </source>
</evidence>
<dbReference type="GO" id="GO:0005524">
    <property type="term" value="F:ATP binding"/>
    <property type="evidence" value="ECO:0007669"/>
    <property type="project" value="UniProtKB-UniRule"/>
</dbReference>
<dbReference type="InterPro" id="IPR011712">
    <property type="entry name" value="Sig_transdc_His_kin_sub3_dim/P"/>
</dbReference>
<dbReference type="PANTHER" id="PTHR24421">
    <property type="entry name" value="NITRATE/NITRITE SENSOR PROTEIN NARX-RELATED"/>
    <property type="match status" value="1"/>
</dbReference>
<dbReference type="PROSITE" id="PS50109">
    <property type="entry name" value="HIS_KIN"/>
    <property type="match status" value="1"/>
</dbReference>
<keyword evidence="6 15" id="KW-0812">Transmembrane</keyword>
<dbReference type="GO" id="GO:0005886">
    <property type="term" value="C:plasma membrane"/>
    <property type="evidence" value="ECO:0007669"/>
    <property type="project" value="UniProtKB-SubCell"/>
</dbReference>
<proteinExistence type="predicted"/>
<dbReference type="GO" id="GO:0046983">
    <property type="term" value="F:protein dimerization activity"/>
    <property type="evidence" value="ECO:0007669"/>
    <property type="project" value="InterPro"/>
</dbReference>
<comment type="caution">
    <text evidence="17">The sequence shown here is derived from an EMBL/GenBank/DDBJ whole genome shotgun (WGS) entry which is preliminary data.</text>
</comment>
<evidence type="ECO:0000256" key="1">
    <source>
        <dbReference type="ARBA" id="ARBA00000085"/>
    </source>
</evidence>
<evidence type="ECO:0000256" key="8">
    <source>
        <dbReference type="ARBA" id="ARBA00022777"/>
    </source>
</evidence>
<dbReference type="EC" id="2.7.13.3" evidence="13"/>
<dbReference type="OrthoDB" id="9795828at2"/>
<keyword evidence="12 13" id="KW-0472">Membrane</keyword>
<evidence type="ECO:0000256" key="3">
    <source>
        <dbReference type="ARBA" id="ARBA00022475"/>
    </source>
</evidence>
<keyword evidence="4" id="KW-0597">Phosphoprotein</keyword>
<evidence type="ECO:0000256" key="5">
    <source>
        <dbReference type="ARBA" id="ARBA00022679"/>
    </source>
</evidence>
<gene>
    <name evidence="17" type="ORF">B4135_2597</name>
</gene>
<dbReference type="Proteomes" id="UP000075683">
    <property type="component" value="Unassembled WGS sequence"/>
</dbReference>
<evidence type="ECO:0000256" key="10">
    <source>
        <dbReference type="ARBA" id="ARBA00022989"/>
    </source>
</evidence>
<reference evidence="17 18" key="1">
    <citation type="submission" date="2016-01" db="EMBL/GenBank/DDBJ databases">
        <title>Draft Genome Sequences of Seven Thermophilic Sporeformers Isolated from Foods.</title>
        <authorList>
            <person name="Berendsen E.M."/>
            <person name="Wells-Bennik M.H."/>
            <person name="Krawcyk A.O."/>
            <person name="De Jong A."/>
            <person name="Holsappel S."/>
            <person name="Eijlander R.T."/>
            <person name="Kuipers O.P."/>
        </authorList>
    </citation>
    <scope>NUCLEOTIDE SEQUENCE [LARGE SCALE GENOMIC DNA]</scope>
    <source>
        <strain evidence="17 18">B4135</strain>
    </source>
</reference>